<dbReference type="PANTHER" id="PTHR45705">
    <property type="entry name" value="FI20236P1"/>
    <property type="match status" value="1"/>
</dbReference>
<dbReference type="Proteomes" id="UP000023152">
    <property type="component" value="Unassembled WGS sequence"/>
</dbReference>
<evidence type="ECO:0000259" key="2">
    <source>
        <dbReference type="PROSITE" id="PS50115"/>
    </source>
</evidence>
<dbReference type="GO" id="GO:0005737">
    <property type="term" value="C:cytoplasm"/>
    <property type="evidence" value="ECO:0007669"/>
    <property type="project" value="TreeGrafter"/>
</dbReference>
<sequence length="398" mass="44905">MKTTAKEIERYRNELAELLKLPENRYCADCGAKQPTWASTNIGIFVCIRCSGIHRNLGTHISKVERNCKKKVLFIEQKVKSTNLDSWNAMLMKHFKAQGGNQAVNIRYESSLPKQDKPTEATDTHRLEQFIRSKYVSKKWFNASPLSLPSKSQVHFCHVHQHTKKKIYTIIYVYNTLSGDKDKKINSRVNGTTELKSTNANAEVKKIPIKLNPNPNSKPIPPKKLAKLIKLPPRAYLTKIAPLFLCVCDVPDLLPREVLISNEQPQEQFSFISSSSNGPSVWVDNQKLDKSNETSEFSFINSITVSNGHSTAPLVRPEQILKKTNVNASVDILDEPTPTNSKDTILSMYKKQPIHRPLDPTGSVGLNTNTHFNGNTNNTNQPANPYVMINNYHGNPLF</sequence>
<dbReference type="InterPro" id="IPR037278">
    <property type="entry name" value="ARFGAP/RecO"/>
</dbReference>
<dbReference type="PROSITE" id="PS50115">
    <property type="entry name" value="ARFGAP"/>
    <property type="match status" value="1"/>
</dbReference>
<dbReference type="PANTHER" id="PTHR45705:SF1">
    <property type="entry name" value="FI20236P1"/>
    <property type="match status" value="1"/>
</dbReference>
<dbReference type="AlphaFoldDB" id="X6NUE6"/>
<organism evidence="3 4">
    <name type="scientific">Reticulomyxa filosa</name>
    <dbReference type="NCBI Taxonomy" id="46433"/>
    <lineage>
        <taxon>Eukaryota</taxon>
        <taxon>Sar</taxon>
        <taxon>Rhizaria</taxon>
        <taxon>Retaria</taxon>
        <taxon>Foraminifera</taxon>
        <taxon>Monothalamids</taxon>
        <taxon>Reticulomyxidae</taxon>
        <taxon>Reticulomyxa</taxon>
    </lineage>
</organism>
<gene>
    <name evidence="3" type="ORF">RFI_07722</name>
</gene>
<feature type="domain" description="Arf-GAP" evidence="2">
    <location>
        <begin position="12"/>
        <end position="154"/>
    </location>
</feature>
<dbReference type="PRINTS" id="PR00405">
    <property type="entry name" value="REVINTRACTNG"/>
</dbReference>
<keyword evidence="1" id="KW-0863">Zinc-finger</keyword>
<dbReference type="Gene3D" id="1.10.220.150">
    <property type="entry name" value="Arf GTPase activating protein"/>
    <property type="match status" value="1"/>
</dbReference>
<dbReference type="GO" id="GO:0008270">
    <property type="term" value="F:zinc ion binding"/>
    <property type="evidence" value="ECO:0007669"/>
    <property type="project" value="UniProtKB-KW"/>
</dbReference>
<dbReference type="EMBL" id="ASPP01006086">
    <property type="protein sequence ID" value="ETO29399.1"/>
    <property type="molecule type" value="Genomic_DNA"/>
</dbReference>
<dbReference type="InterPro" id="IPR038508">
    <property type="entry name" value="ArfGAP_dom_sf"/>
</dbReference>
<dbReference type="InterPro" id="IPR001164">
    <property type="entry name" value="ArfGAP_dom"/>
</dbReference>
<evidence type="ECO:0000256" key="1">
    <source>
        <dbReference type="PROSITE-ProRule" id="PRU00288"/>
    </source>
</evidence>
<protein>
    <submittedName>
        <fullName evidence="3">Arf GTPase activating protein</fullName>
    </submittedName>
</protein>
<comment type="caution">
    <text evidence="3">The sequence shown here is derived from an EMBL/GenBank/DDBJ whole genome shotgun (WGS) entry which is preliminary data.</text>
</comment>
<dbReference type="SMART" id="SM00105">
    <property type="entry name" value="ArfGap"/>
    <property type="match status" value="1"/>
</dbReference>
<dbReference type="OrthoDB" id="73919at2759"/>
<evidence type="ECO:0000313" key="3">
    <source>
        <dbReference type="EMBL" id="ETO29399.1"/>
    </source>
</evidence>
<accession>X6NUE6</accession>
<evidence type="ECO:0000313" key="4">
    <source>
        <dbReference type="Proteomes" id="UP000023152"/>
    </source>
</evidence>
<dbReference type="GO" id="GO:0005096">
    <property type="term" value="F:GTPase activator activity"/>
    <property type="evidence" value="ECO:0007669"/>
    <property type="project" value="InterPro"/>
</dbReference>
<dbReference type="InterPro" id="IPR051718">
    <property type="entry name" value="ARF_GTPase-activating"/>
</dbReference>
<keyword evidence="4" id="KW-1185">Reference proteome</keyword>
<keyword evidence="1" id="KW-0862">Zinc</keyword>
<keyword evidence="1" id="KW-0479">Metal-binding</keyword>
<dbReference type="CDD" id="cd08204">
    <property type="entry name" value="ArfGap"/>
    <property type="match status" value="1"/>
</dbReference>
<reference evidence="3 4" key="1">
    <citation type="journal article" date="2013" name="Curr. Biol.">
        <title>The Genome of the Foraminiferan Reticulomyxa filosa.</title>
        <authorList>
            <person name="Glockner G."/>
            <person name="Hulsmann N."/>
            <person name="Schleicher M."/>
            <person name="Noegel A.A."/>
            <person name="Eichinger L."/>
            <person name="Gallinger C."/>
            <person name="Pawlowski J."/>
            <person name="Sierra R."/>
            <person name="Euteneuer U."/>
            <person name="Pillet L."/>
            <person name="Moustafa A."/>
            <person name="Platzer M."/>
            <person name="Groth M."/>
            <person name="Szafranski K."/>
            <person name="Schliwa M."/>
        </authorList>
    </citation>
    <scope>NUCLEOTIDE SEQUENCE [LARGE SCALE GENOMIC DNA]</scope>
</reference>
<name>X6NUE6_RETFI</name>
<proteinExistence type="predicted"/>
<dbReference type="SUPFAM" id="SSF57863">
    <property type="entry name" value="ArfGap/RecO-like zinc finger"/>
    <property type="match status" value="1"/>
</dbReference>
<dbReference type="Pfam" id="PF01412">
    <property type="entry name" value="ArfGap"/>
    <property type="match status" value="2"/>
</dbReference>